<organism evidence="1 2">
    <name type="scientific">Escherichia phage IrisVonRoten</name>
    <dbReference type="NCBI Taxonomy" id="2852004"/>
    <lineage>
        <taxon>Viruses</taxon>
        <taxon>Duplodnaviria</taxon>
        <taxon>Heunggongvirae</taxon>
        <taxon>Uroviricota</taxon>
        <taxon>Caudoviricetes</taxon>
        <taxon>Demerecviridae</taxon>
        <taxon>Markadamsvirinae</taxon>
        <taxon>Tequintavirus</taxon>
        <taxon>Tequintavirus irisvonroten</taxon>
    </lineage>
</organism>
<name>A0AAE7VT30_9CAUD</name>
<dbReference type="Proteomes" id="UP000828698">
    <property type="component" value="Segment"/>
</dbReference>
<proteinExistence type="predicted"/>
<evidence type="ECO:0000313" key="2">
    <source>
        <dbReference type="Proteomes" id="UP000828698"/>
    </source>
</evidence>
<sequence length="47" mass="5545">MRVHKVDKERIYFIMDSGAYGSILREGITKLCLVNTWMDEEKIDLRA</sequence>
<reference evidence="2" key="1">
    <citation type="journal article" date="2021" name="PLoS Biol.">
        <title>Systematic exploration of Escherichia coli phage-host interactions with the BASEL phage collection.</title>
        <authorList>
            <person name="Maffei E."/>
            <person name="Shaidullina A."/>
            <person name="Burkolter M."/>
            <person name="Heyer Y."/>
            <person name="Estermann F."/>
            <person name="Druelle V."/>
            <person name="Sauer P."/>
            <person name="Willi L."/>
            <person name="Michaelis S."/>
            <person name="Hilbi H."/>
            <person name="Thaler D.S."/>
            <person name="Harms A."/>
        </authorList>
    </citation>
    <scope>NUCLEOTIDE SEQUENCE [LARGE SCALE GENOMIC DNA]</scope>
    <source>
        <strain evidence="2">Bas32</strain>
    </source>
</reference>
<protein>
    <submittedName>
        <fullName evidence="1">Uncharacterized protein</fullName>
    </submittedName>
</protein>
<gene>
    <name evidence="1" type="ORF">bas32_0056</name>
</gene>
<keyword evidence="2" id="KW-1185">Reference proteome</keyword>
<accession>A0AAE7VT30</accession>
<evidence type="ECO:0000313" key="1">
    <source>
        <dbReference type="EMBL" id="QXV80237.1"/>
    </source>
</evidence>
<dbReference type="EMBL" id="MZ501075">
    <property type="protein sequence ID" value="QXV80237.1"/>
    <property type="molecule type" value="Genomic_DNA"/>
</dbReference>